<protein>
    <submittedName>
        <fullName evidence="2">Beta-Ig-H3/fasciclin</fullName>
    </submittedName>
</protein>
<dbReference type="OrthoDB" id="1119934at2"/>
<dbReference type="eggNOG" id="COG2335">
    <property type="taxonomic scope" value="Bacteria"/>
</dbReference>
<name>G0J5Z6_CYCMS</name>
<accession>G0J5Z6</accession>
<dbReference type="STRING" id="880070.Cycma_2317"/>
<evidence type="ECO:0000313" key="2">
    <source>
        <dbReference type="EMBL" id="AEL26059.1"/>
    </source>
</evidence>
<sequence length="313" mass="33558">MNLIIKGNQKLLGLFFSGMVFISSSCSEDDQVPMESDDKNIVELAQSDNRFSTLVDAGQRAELIDALSADGAITVFAPTDQAFIDAGITDVDGVAVDDLKNVLMYHVVATEIPSSAVSSGKVTSFEGAPFYISIDPDGKVWINGHAEVTETDLEASNGIIHVINQVIMKPTMSIAEIATGYTQEASPEFTQLVGALTRANLVDAVNGGIADDLTVFAPTDAAFQQLYDDLNVDGFEEIPLETLENVLMYHVVPARAFSQDLRDGAELPTLLSNNTLTVDLGELNIEEAGLNTDLINIHATNGVIHVIDKVMLP</sequence>
<feature type="domain" description="FAS1" evidence="1">
    <location>
        <begin position="176"/>
        <end position="311"/>
    </location>
</feature>
<dbReference type="InterPro" id="IPR000782">
    <property type="entry name" value="FAS1_domain"/>
</dbReference>
<dbReference type="SMART" id="SM00554">
    <property type="entry name" value="FAS1"/>
    <property type="match status" value="2"/>
</dbReference>
<dbReference type="SUPFAM" id="SSF82153">
    <property type="entry name" value="FAS1 domain"/>
    <property type="match status" value="2"/>
</dbReference>
<dbReference type="InterPro" id="IPR050904">
    <property type="entry name" value="Adhesion/Biosynth-related"/>
</dbReference>
<evidence type="ECO:0000313" key="3">
    <source>
        <dbReference type="Proteomes" id="UP000001635"/>
    </source>
</evidence>
<dbReference type="PANTHER" id="PTHR10900:SF77">
    <property type="entry name" value="FI19380P1"/>
    <property type="match status" value="1"/>
</dbReference>
<gene>
    <name evidence="2" type="ordered locus">Cycma_2317</name>
</gene>
<dbReference type="PANTHER" id="PTHR10900">
    <property type="entry name" value="PERIOSTIN-RELATED"/>
    <property type="match status" value="1"/>
</dbReference>
<dbReference type="GO" id="GO:0005615">
    <property type="term" value="C:extracellular space"/>
    <property type="evidence" value="ECO:0007669"/>
    <property type="project" value="TreeGrafter"/>
</dbReference>
<dbReference type="KEGG" id="cmr:Cycma_2317"/>
<dbReference type="AlphaFoldDB" id="G0J5Z6"/>
<dbReference type="PROSITE" id="PS51257">
    <property type="entry name" value="PROKAR_LIPOPROTEIN"/>
    <property type="match status" value="1"/>
</dbReference>
<dbReference type="HOGENOM" id="CLU_031281_1_1_10"/>
<reference evidence="3" key="1">
    <citation type="submission" date="2011-07" db="EMBL/GenBank/DDBJ databases">
        <title>The complete genome of Cyclobacterium marinum DSM 745.</title>
        <authorList>
            <person name="Lucas S."/>
            <person name="Han J."/>
            <person name="Lapidus A."/>
            <person name="Bruce D."/>
            <person name="Goodwin L."/>
            <person name="Pitluck S."/>
            <person name="Peters L."/>
            <person name="Kyrpides N."/>
            <person name="Mavromatis K."/>
            <person name="Ivanova N."/>
            <person name="Ovchinnikova G."/>
            <person name="Chertkov O."/>
            <person name="Detter J.C."/>
            <person name="Tapia R."/>
            <person name="Han C."/>
            <person name="Land M."/>
            <person name="Hauser L."/>
            <person name="Markowitz V."/>
            <person name="Cheng J.-F."/>
            <person name="Hugenholtz P."/>
            <person name="Woyke T."/>
            <person name="Wu D."/>
            <person name="Tindall B."/>
            <person name="Schuetze A."/>
            <person name="Brambilla E."/>
            <person name="Klenk H.-P."/>
            <person name="Eisen J.A."/>
        </authorList>
    </citation>
    <scope>NUCLEOTIDE SEQUENCE [LARGE SCALE GENOMIC DNA]</scope>
    <source>
        <strain evidence="3">ATCC 25205 / DSM 745 / LMG 13164 / NCIMB 1802</strain>
    </source>
</reference>
<feature type="domain" description="FAS1" evidence="1">
    <location>
        <begin position="38"/>
        <end position="167"/>
    </location>
</feature>
<dbReference type="InterPro" id="IPR036378">
    <property type="entry name" value="FAS1_dom_sf"/>
</dbReference>
<proteinExistence type="predicted"/>
<dbReference type="Gene3D" id="2.30.180.10">
    <property type="entry name" value="FAS1 domain"/>
    <property type="match status" value="2"/>
</dbReference>
<organism evidence="2 3">
    <name type="scientific">Cyclobacterium marinum (strain ATCC 25205 / DSM 745 / LMG 13164 / NCIMB 1802)</name>
    <name type="common">Flectobacillus marinus</name>
    <dbReference type="NCBI Taxonomy" id="880070"/>
    <lineage>
        <taxon>Bacteria</taxon>
        <taxon>Pseudomonadati</taxon>
        <taxon>Bacteroidota</taxon>
        <taxon>Cytophagia</taxon>
        <taxon>Cytophagales</taxon>
        <taxon>Cyclobacteriaceae</taxon>
        <taxon>Cyclobacterium</taxon>
    </lineage>
</organism>
<dbReference type="FunFam" id="2.30.180.10:FF:000032">
    <property type="entry name" value="Fasciclin domain-containing protein, putative"/>
    <property type="match status" value="2"/>
</dbReference>
<dbReference type="Proteomes" id="UP000001635">
    <property type="component" value="Chromosome"/>
</dbReference>
<dbReference type="EMBL" id="CP002955">
    <property type="protein sequence ID" value="AEL26059.1"/>
    <property type="molecule type" value="Genomic_DNA"/>
</dbReference>
<keyword evidence="3" id="KW-1185">Reference proteome</keyword>
<dbReference type="Pfam" id="PF02469">
    <property type="entry name" value="Fasciclin"/>
    <property type="match status" value="2"/>
</dbReference>
<evidence type="ECO:0000259" key="1">
    <source>
        <dbReference type="PROSITE" id="PS50213"/>
    </source>
</evidence>
<dbReference type="PROSITE" id="PS50213">
    <property type="entry name" value="FAS1"/>
    <property type="match status" value="2"/>
</dbReference>